<organism evidence="8 9">
    <name type="scientific">Paraburkholderia fungorum</name>
    <dbReference type="NCBI Taxonomy" id="134537"/>
    <lineage>
        <taxon>Bacteria</taxon>
        <taxon>Pseudomonadati</taxon>
        <taxon>Pseudomonadota</taxon>
        <taxon>Betaproteobacteria</taxon>
        <taxon>Burkholderiales</taxon>
        <taxon>Burkholderiaceae</taxon>
        <taxon>Paraburkholderia</taxon>
    </lineage>
</organism>
<dbReference type="InterPro" id="IPR037185">
    <property type="entry name" value="EmrE-like"/>
</dbReference>
<evidence type="ECO:0000313" key="9">
    <source>
        <dbReference type="Proteomes" id="UP000518681"/>
    </source>
</evidence>
<protein>
    <submittedName>
        <fullName evidence="8">Drug/metabolite transporter (DMT)-like permease</fullName>
    </submittedName>
</protein>
<feature type="transmembrane region" description="Helical" evidence="6">
    <location>
        <begin position="300"/>
        <end position="317"/>
    </location>
</feature>
<evidence type="ECO:0000256" key="5">
    <source>
        <dbReference type="ARBA" id="ARBA00023136"/>
    </source>
</evidence>
<evidence type="ECO:0000256" key="4">
    <source>
        <dbReference type="ARBA" id="ARBA00022989"/>
    </source>
</evidence>
<gene>
    <name evidence="8" type="ORF">GGD69_004341</name>
</gene>
<dbReference type="InterPro" id="IPR050638">
    <property type="entry name" value="AA-Vitamin_Transporters"/>
</dbReference>
<sequence>MHGHAKLSSLADFTGYVLNLVIVRNPQSMHARHNAAFTALLAAALFGATTPLAKTLLRSLSPFMVAGLFYLGSGVGLAIGILFQRLRRTAGERENESRIQLAEVPWLLGAIAAGGVAGPALLMFGLSTTPAATSSLLLNLEGVFTAVIAWVVFRENVDLQIFLGMVAIVAGGVTLSWQPGAVGVSPGALLVVAACVSWAVDNNLTRKVSTNDAMVIACLKGLVAGSVNLGIALFTGAHLPGVGRMAAAMLTGFAGYGVSLVLFVVALRNLGTARTGAYFSVAPIFGVALSLILWPEMPSLLFWLSAALMAVGIWLHIRERHEHPHTHEVLDHNHRHRHDEHHQHIHDFEWDSDKAHTHPHQHVPITHTHAHVPDIHHRHTH</sequence>
<evidence type="ECO:0000256" key="1">
    <source>
        <dbReference type="ARBA" id="ARBA00004141"/>
    </source>
</evidence>
<name>A0AAW3UZB7_9BURK</name>
<comment type="caution">
    <text evidence="8">The sequence shown here is derived from an EMBL/GenBank/DDBJ whole genome shotgun (WGS) entry which is preliminary data.</text>
</comment>
<feature type="transmembrane region" description="Helical" evidence="6">
    <location>
        <begin position="183"/>
        <end position="201"/>
    </location>
</feature>
<evidence type="ECO:0000256" key="3">
    <source>
        <dbReference type="ARBA" id="ARBA00022692"/>
    </source>
</evidence>
<dbReference type="Proteomes" id="UP000518681">
    <property type="component" value="Unassembled WGS sequence"/>
</dbReference>
<dbReference type="InterPro" id="IPR000620">
    <property type="entry name" value="EamA_dom"/>
</dbReference>
<dbReference type="EMBL" id="JACIIK010000007">
    <property type="protein sequence ID" value="MBB6203463.1"/>
    <property type="molecule type" value="Genomic_DNA"/>
</dbReference>
<dbReference type="PANTHER" id="PTHR32322:SF2">
    <property type="entry name" value="EAMA DOMAIN-CONTAINING PROTEIN"/>
    <property type="match status" value="1"/>
</dbReference>
<feature type="transmembrane region" description="Helical" evidence="6">
    <location>
        <begin position="35"/>
        <end position="57"/>
    </location>
</feature>
<accession>A0AAW3UZB7</accession>
<dbReference type="Pfam" id="PF00892">
    <property type="entry name" value="EamA"/>
    <property type="match status" value="2"/>
</dbReference>
<dbReference type="PANTHER" id="PTHR32322">
    <property type="entry name" value="INNER MEMBRANE TRANSPORTER"/>
    <property type="match status" value="1"/>
</dbReference>
<feature type="transmembrane region" description="Helical" evidence="6">
    <location>
        <begin position="246"/>
        <end position="265"/>
    </location>
</feature>
<comment type="similarity">
    <text evidence="2">Belongs to the EamA transporter family.</text>
</comment>
<feature type="domain" description="EamA" evidence="7">
    <location>
        <begin position="35"/>
        <end position="173"/>
    </location>
</feature>
<reference evidence="8 9" key="1">
    <citation type="submission" date="2020-08" db="EMBL/GenBank/DDBJ databases">
        <title>Genomic Encyclopedia of Type Strains, Phase IV (KMG-V): Genome sequencing to study the core and pangenomes of soil and plant-associated prokaryotes.</title>
        <authorList>
            <person name="Whitman W."/>
        </authorList>
    </citation>
    <scope>NUCLEOTIDE SEQUENCE [LARGE SCALE GENOMIC DNA]</scope>
    <source>
        <strain evidence="8 9">SEMIA 4013</strain>
    </source>
</reference>
<dbReference type="AlphaFoldDB" id="A0AAW3UZB7"/>
<feature type="domain" description="EamA" evidence="7">
    <location>
        <begin position="186"/>
        <end position="315"/>
    </location>
</feature>
<keyword evidence="4 6" id="KW-1133">Transmembrane helix</keyword>
<evidence type="ECO:0000259" key="7">
    <source>
        <dbReference type="Pfam" id="PF00892"/>
    </source>
</evidence>
<feature type="transmembrane region" description="Helical" evidence="6">
    <location>
        <begin position="104"/>
        <end position="126"/>
    </location>
</feature>
<proteinExistence type="inferred from homology"/>
<feature type="transmembrane region" description="Helical" evidence="6">
    <location>
        <begin position="277"/>
        <end position="294"/>
    </location>
</feature>
<evidence type="ECO:0000313" key="8">
    <source>
        <dbReference type="EMBL" id="MBB6203463.1"/>
    </source>
</evidence>
<feature type="transmembrane region" description="Helical" evidence="6">
    <location>
        <begin position="213"/>
        <end position="234"/>
    </location>
</feature>
<feature type="transmembrane region" description="Helical" evidence="6">
    <location>
        <begin position="159"/>
        <end position="177"/>
    </location>
</feature>
<comment type="subcellular location">
    <subcellularLocation>
        <location evidence="1">Membrane</location>
        <topology evidence="1">Multi-pass membrane protein</topology>
    </subcellularLocation>
</comment>
<keyword evidence="5 6" id="KW-0472">Membrane</keyword>
<dbReference type="SUPFAM" id="SSF103481">
    <property type="entry name" value="Multidrug resistance efflux transporter EmrE"/>
    <property type="match status" value="2"/>
</dbReference>
<dbReference type="GO" id="GO:0016020">
    <property type="term" value="C:membrane"/>
    <property type="evidence" value="ECO:0007669"/>
    <property type="project" value="UniProtKB-SubCell"/>
</dbReference>
<feature type="transmembrane region" description="Helical" evidence="6">
    <location>
        <begin position="63"/>
        <end position="83"/>
    </location>
</feature>
<evidence type="ECO:0000256" key="6">
    <source>
        <dbReference type="SAM" id="Phobius"/>
    </source>
</evidence>
<evidence type="ECO:0000256" key="2">
    <source>
        <dbReference type="ARBA" id="ARBA00007362"/>
    </source>
</evidence>
<keyword evidence="3 6" id="KW-0812">Transmembrane</keyword>
<feature type="transmembrane region" description="Helical" evidence="6">
    <location>
        <begin position="132"/>
        <end position="152"/>
    </location>
</feature>